<dbReference type="InterPro" id="IPR036683">
    <property type="entry name" value="CO_DH_flav_C_dom_sf"/>
</dbReference>
<dbReference type="EMBL" id="JANTHZ010000007">
    <property type="protein sequence ID" value="MCS0496561.1"/>
    <property type="molecule type" value="Genomic_DNA"/>
</dbReference>
<dbReference type="InterPro" id="IPR051312">
    <property type="entry name" value="Diverse_Substr_Oxidored"/>
</dbReference>
<keyword evidence="6" id="KW-1185">Reference proteome</keyword>
<dbReference type="Pfam" id="PF03450">
    <property type="entry name" value="CO_deh_flav_C"/>
    <property type="match status" value="1"/>
</dbReference>
<dbReference type="SUPFAM" id="SSF55447">
    <property type="entry name" value="CO dehydrogenase flavoprotein C-terminal domain-like"/>
    <property type="match status" value="1"/>
</dbReference>
<dbReference type="PANTHER" id="PTHR42659">
    <property type="entry name" value="XANTHINE DEHYDROGENASE SUBUNIT C-RELATED"/>
    <property type="match status" value="1"/>
</dbReference>
<dbReference type="Gene3D" id="3.30.43.10">
    <property type="entry name" value="Uridine Diphospho-n-acetylenolpyruvylglucosamine Reductase, domain 2"/>
    <property type="match status" value="1"/>
</dbReference>
<accession>A0A9X2PGG0</accession>
<comment type="caution">
    <text evidence="5">The sequence shown here is derived from an EMBL/GenBank/DDBJ whole genome shotgun (WGS) entry which is preliminary data.</text>
</comment>
<dbReference type="GO" id="GO:0016491">
    <property type="term" value="F:oxidoreductase activity"/>
    <property type="evidence" value="ECO:0007669"/>
    <property type="project" value="UniProtKB-KW"/>
</dbReference>
<organism evidence="5 6">
    <name type="scientific">Ancylobacter mangrovi</name>
    <dbReference type="NCBI Taxonomy" id="2972472"/>
    <lineage>
        <taxon>Bacteria</taxon>
        <taxon>Pseudomonadati</taxon>
        <taxon>Pseudomonadota</taxon>
        <taxon>Alphaproteobacteria</taxon>
        <taxon>Hyphomicrobiales</taxon>
        <taxon>Xanthobacteraceae</taxon>
        <taxon>Ancylobacter</taxon>
    </lineage>
</organism>
<dbReference type="Pfam" id="PF00941">
    <property type="entry name" value="FAD_binding_5"/>
    <property type="match status" value="1"/>
</dbReference>
<dbReference type="SUPFAM" id="SSF56176">
    <property type="entry name" value="FAD-binding/transporter-associated domain-like"/>
    <property type="match status" value="1"/>
</dbReference>
<evidence type="ECO:0000256" key="1">
    <source>
        <dbReference type="ARBA" id="ARBA00022630"/>
    </source>
</evidence>
<dbReference type="PROSITE" id="PS51387">
    <property type="entry name" value="FAD_PCMH"/>
    <property type="match status" value="1"/>
</dbReference>
<proteinExistence type="predicted"/>
<dbReference type="InterPro" id="IPR005107">
    <property type="entry name" value="CO_DH_flav_C"/>
</dbReference>
<dbReference type="InterPro" id="IPR036318">
    <property type="entry name" value="FAD-bd_PCMH-like_sf"/>
</dbReference>
<name>A0A9X2PGG0_9HYPH</name>
<keyword evidence="1" id="KW-0285">Flavoprotein</keyword>
<dbReference type="Proteomes" id="UP001151088">
    <property type="component" value="Unassembled WGS sequence"/>
</dbReference>
<evidence type="ECO:0000313" key="5">
    <source>
        <dbReference type="EMBL" id="MCS0496561.1"/>
    </source>
</evidence>
<sequence>MKPAPFAYHRPTTLDEAVAMLAEVAPLEGRVIAGGQSLIPMMALRLAYPTHLVDINGIGELDRVAVEGGELVVGALARHVRFETPVEPGPTGRLLARVAHNIAHFPIRSRGTMCGSLANADPASEWCLAAVTLDARLVARSRSGTREIAARDYFLGIMMTTLEPEEILVEVRLPLLPADARAGFYEFSRRAGDFALASCLCAYTLEGGLIARAWLGVGGAEAHPRRIADAEAALVGQPAGEAAFRAAAEIAAAGIDPLEDANTNAAYRRDLVRTVVRRALEAASRDAGV</sequence>
<evidence type="ECO:0000313" key="6">
    <source>
        <dbReference type="Proteomes" id="UP001151088"/>
    </source>
</evidence>
<evidence type="ECO:0000256" key="3">
    <source>
        <dbReference type="ARBA" id="ARBA00023002"/>
    </source>
</evidence>
<protein>
    <submittedName>
        <fullName evidence="5">FAD binding domain-containing protein</fullName>
    </submittedName>
</protein>
<dbReference type="InterPro" id="IPR016166">
    <property type="entry name" value="FAD-bd_PCMH"/>
</dbReference>
<dbReference type="InterPro" id="IPR016167">
    <property type="entry name" value="FAD-bd_PCMH_sub1"/>
</dbReference>
<keyword evidence="3" id="KW-0560">Oxidoreductase</keyword>
<dbReference type="PANTHER" id="PTHR42659:SF2">
    <property type="entry name" value="XANTHINE DEHYDROGENASE SUBUNIT C-RELATED"/>
    <property type="match status" value="1"/>
</dbReference>
<reference evidence="5" key="1">
    <citation type="submission" date="2022-08" db="EMBL/GenBank/DDBJ databases">
        <authorList>
            <person name="Li F."/>
        </authorList>
    </citation>
    <scope>NUCLEOTIDE SEQUENCE</scope>
    <source>
        <strain evidence="5">MQZ15Z-1</strain>
    </source>
</reference>
<dbReference type="RefSeq" id="WP_258733723.1">
    <property type="nucleotide sequence ID" value="NZ_JANTHZ010000007.1"/>
</dbReference>
<gene>
    <name evidence="5" type="ORF">NVS89_15775</name>
</gene>
<evidence type="ECO:0000259" key="4">
    <source>
        <dbReference type="PROSITE" id="PS51387"/>
    </source>
</evidence>
<dbReference type="GO" id="GO:0071949">
    <property type="term" value="F:FAD binding"/>
    <property type="evidence" value="ECO:0007669"/>
    <property type="project" value="InterPro"/>
</dbReference>
<keyword evidence="2" id="KW-0274">FAD</keyword>
<dbReference type="InterPro" id="IPR016169">
    <property type="entry name" value="FAD-bd_PCMH_sub2"/>
</dbReference>
<dbReference type="Gene3D" id="3.30.390.50">
    <property type="entry name" value="CO dehydrogenase flavoprotein, C-terminal domain"/>
    <property type="match status" value="1"/>
</dbReference>
<dbReference type="SMART" id="SM01092">
    <property type="entry name" value="CO_deh_flav_C"/>
    <property type="match status" value="1"/>
</dbReference>
<dbReference type="AlphaFoldDB" id="A0A9X2PGG0"/>
<feature type="domain" description="FAD-binding PCMH-type" evidence="4">
    <location>
        <begin position="1"/>
        <end position="178"/>
    </location>
</feature>
<dbReference type="Gene3D" id="3.30.465.10">
    <property type="match status" value="1"/>
</dbReference>
<dbReference type="InterPro" id="IPR002346">
    <property type="entry name" value="Mopterin_DH_FAD-bd"/>
</dbReference>
<evidence type="ECO:0000256" key="2">
    <source>
        <dbReference type="ARBA" id="ARBA00022827"/>
    </source>
</evidence>